<organism evidence="2 3">
    <name type="scientific">Novosphingobium cyanobacteriorum</name>
    <dbReference type="NCBI Taxonomy" id="3024215"/>
    <lineage>
        <taxon>Bacteria</taxon>
        <taxon>Pseudomonadati</taxon>
        <taxon>Pseudomonadota</taxon>
        <taxon>Alphaproteobacteria</taxon>
        <taxon>Sphingomonadales</taxon>
        <taxon>Sphingomonadaceae</taxon>
        <taxon>Novosphingobium</taxon>
    </lineage>
</organism>
<protein>
    <submittedName>
        <fullName evidence="2">Serine hydrolase</fullName>
    </submittedName>
</protein>
<dbReference type="InterPro" id="IPR050789">
    <property type="entry name" value="Diverse_Enzym_Activities"/>
</dbReference>
<sequence length="401" mass="43864">MRKRSIVLGVLGALALAGTGWFCTQDKETRGLLLAMPTDRDVLSWSISQRDAAFRAMDRLPVLAKTRMIEPAAQPLLLPQGRPLTIPGVENYMAGQRTAGLLVVQDGKVRFERYGLGFDAKGRWTSFSVAKSFTSTLVGAAIRDGKIHSLEDKVSQYIPGLKGSAYDDVSVRQLLTMSSGVKWNEDYEDPNADVARFNNAEPEPGMDATVSYMRKLPRAHPPGAVWHYNTGETNLIGVLVSSATGKTLSAYLQEKIWQPAGMEAPATWLLSKTGHEIGGCCLQAATRDYARFGLFVLANGKARDGRQIVPEDWFGQATVKQKDIGQGSDKGPGKGYGFQWWTYDDGSVAAQGIFGQGIFIDARRRLVIASNADWTRASKGPEPEAREAFYRQVQGLIDAGR</sequence>
<dbReference type="Proteomes" id="UP001222770">
    <property type="component" value="Unassembled WGS sequence"/>
</dbReference>
<proteinExistence type="predicted"/>
<dbReference type="EMBL" id="JAROCY010000011">
    <property type="protein sequence ID" value="MDF8334086.1"/>
    <property type="molecule type" value="Genomic_DNA"/>
</dbReference>
<dbReference type="Pfam" id="PF00144">
    <property type="entry name" value="Beta-lactamase"/>
    <property type="match status" value="1"/>
</dbReference>
<keyword evidence="2" id="KW-0378">Hydrolase</keyword>
<dbReference type="InterPro" id="IPR001466">
    <property type="entry name" value="Beta-lactam-related"/>
</dbReference>
<dbReference type="SUPFAM" id="SSF56601">
    <property type="entry name" value="beta-lactamase/transpeptidase-like"/>
    <property type="match status" value="1"/>
</dbReference>
<dbReference type="Gene3D" id="3.40.710.10">
    <property type="entry name" value="DD-peptidase/beta-lactamase superfamily"/>
    <property type="match status" value="1"/>
</dbReference>
<evidence type="ECO:0000313" key="2">
    <source>
        <dbReference type="EMBL" id="MDF8334086.1"/>
    </source>
</evidence>
<keyword evidence="3" id="KW-1185">Reference proteome</keyword>
<dbReference type="InterPro" id="IPR012338">
    <property type="entry name" value="Beta-lactam/transpept-like"/>
</dbReference>
<dbReference type="GO" id="GO:0016787">
    <property type="term" value="F:hydrolase activity"/>
    <property type="evidence" value="ECO:0007669"/>
    <property type="project" value="UniProtKB-KW"/>
</dbReference>
<accession>A0ABT6CJI7</accession>
<comment type="caution">
    <text evidence="2">The sequence shown here is derived from an EMBL/GenBank/DDBJ whole genome shotgun (WGS) entry which is preliminary data.</text>
</comment>
<gene>
    <name evidence="2" type="ORF">POM99_12800</name>
</gene>
<dbReference type="PANTHER" id="PTHR43283">
    <property type="entry name" value="BETA-LACTAMASE-RELATED"/>
    <property type="match status" value="1"/>
</dbReference>
<reference evidence="2 3" key="1">
    <citation type="submission" date="2023-03" db="EMBL/GenBank/DDBJ databases">
        <title>Novosphingobium cyanobacteriorum sp. nov., isolated from a eutrophic reservoir during the Microcystis bloom period.</title>
        <authorList>
            <person name="Kang M."/>
            <person name="Le V."/>
            <person name="Ko S.-R."/>
            <person name="Lee S.-A."/>
            <person name="Ahn C.-Y."/>
        </authorList>
    </citation>
    <scope>NUCLEOTIDE SEQUENCE [LARGE SCALE GENOMIC DNA]</scope>
    <source>
        <strain evidence="2 3">HBC54</strain>
    </source>
</reference>
<dbReference type="RefSeq" id="WP_277278407.1">
    <property type="nucleotide sequence ID" value="NZ_JAROCY010000011.1"/>
</dbReference>
<evidence type="ECO:0000259" key="1">
    <source>
        <dbReference type="Pfam" id="PF00144"/>
    </source>
</evidence>
<feature type="domain" description="Beta-lactamase-related" evidence="1">
    <location>
        <begin position="90"/>
        <end position="369"/>
    </location>
</feature>
<dbReference type="PANTHER" id="PTHR43283:SF14">
    <property type="entry name" value="BLL8153 PROTEIN"/>
    <property type="match status" value="1"/>
</dbReference>
<evidence type="ECO:0000313" key="3">
    <source>
        <dbReference type="Proteomes" id="UP001222770"/>
    </source>
</evidence>
<name>A0ABT6CJI7_9SPHN</name>